<reference evidence="2" key="1">
    <citation type="submission" date="2021-12" db="EMBL/GenBank/DDBJ databases">
        <authorList>
            <person name="Veyrier F.J."/>
        </authorList>
    </citation>
    <scope>NUCLEOTIDE SEQUENCE</scope>
    <source>
        <strain evidence="2">SAG 1488-6</strain>
    </source>
</reference>
<keyword evidence="3" id="KW-1185">Reference proteome</keyword>
<proteinExistence type="predicted"/>
<sequence>MNSVSNMPSVKVMLLGVDARKSAIFSMAFKMHSATNYQLAESNTQADVLVVDVDGMGGEELWEKACAQYAGIPKVYSSIMEPKFDVAYLPKPIKIETLFPVLRAALSGLVTFKATEGGEQGSGRDRLSFKQQAKDYKNTLSDEPVATMAPRDVRFPVEQLQLFDAHQGLLGTLRQAAKQAENVALIVENKPILMYFADIERVLLAVAPSRLEQICQDANIVIQVKKIGDHPEWKQHAKAQMDSCLWQFAIWTSQGRLPNDLNVNQPISLHSWPNITRLAYIPDAMRLSAFLTKSPVSLPMTYKMIRVELTDLLNFISACHVTNLIRMTSATSAGVTASATVGLGSQGQQQTVHTTANHSASQQVSENENQVTQAAPVASPARPKQQPSSMLQRLLKKLTGK</sequence>
<dbReference type="Proteomes" id="UP000832034">
    <property type="component" value="Chromosome"/>
</dbReference>
<protein>
    <recommendedName>
        <fullName evidence="4">Response regulator</fullName>
    </recommendedName>
</protein>
<evidence type="ECO:0008006" key="4">
    <source>
        <dbReference type="Google" id="ProtNLM"/>
    </source>
</evidence>
<evidence type="ECO:0000313" key="2">
    <source>
        <dbReference type="EMBL" id="UOO92730.1"/>
    </source>
</evidence>
<reference evidence="2" key="2">
    <citation type="journal article" date="2022" name="Res Sq">
        <title>Evolution of multicellular longitudinally dividing oral cavity symbionts (Neisseriaceae).</title>
        <authorList>
            <person name="Nyongesa S."/>
            <person name="Weber P."/>
            <person name="Bernet E."/>
            <person name="Pullido F."/>
            <person name="Nieckarz M."/>
            <person name="Delaby M."/>
            <person name="Nieves C."/>
            <person name="Viehboeck T."/>
            <person name="Krause N."/>
            <person name="Rivera-Millot A."/>
            <person name="Nakamura A."/>
            <person name="Vischer N."/>
            <person name="VanNieuwenhze M."/>
            <person name="Brun Y."/>
            <person name="Cava F."/>
            <person name="Bulgheresi S."/>
            <person name="Veyrier F."/>
        </authorList>
    </citation>
    <scope>NUCLEOTIDE SEQUENCE</scope>
    <source>
        <strain evidence="2">SAG 1488-6</strain>
    </source>
</reference>
<dbReference type="RefSeq" id="WP_244802733.1">
    <property type="nucleotide sequence ID" value="NZ_CP091512.1"/>
</dbReference>
<dbReference type="EMBL" id="CP091512">
    <property type="protein sequence ID" value="UOO92730.1"/>
    <property type="molecule type" value="Genomic_DNA"/>
</dbReference>
<accession>A0ABY4ECT0</accession>
<feature type="region of interest" description="Disordered" evidence="1">
    <location>
        <begin position="357"/>
        <end position="401"/>
    </location>
</feature>
<evidence type="ECO:0000256" key="1">
    <source>
        <dbReference type="SAM" id="MobiDB-lite"/>
    </source>
</evidence>
<evidence type="ECO:0000313" key="3">
    <source>
        <dbReference type="Proteomes" id="UP000832034"/>
    </source>
</evidence>
<organism evidence="2 3">
    <name type="scientific">Vitreoscilla stercoraria</name>
    <dbReference type="NCBI Taxonomy" id="61"/>
    <lineage>
        <taxon>Bacteria</taxon>
        <taxon>Pseudomonadati</taxon>
        <taxon>Pseudomonadota</taxon>
        <taxon>Betaproteobacteria</taxon>
        <taxon>Neisseriales</taxon>
        <taxon>Neisseriaceae</taxon>
        <taxon>Vitreoscilla</taxon>
    </lineage>
</organism>
<feature type="compositionally biased region" description="Polar residues" evidence="1">
    <location>
        <begin position="357"/>
        <end position="373"/>
    </location>
</feature>
<name>A0ABY4ECT0_VITST</name>
<gene>
    <name evidence="2" type="ORF">LVJ81_01390</name>
</gene>